<comment type="caution">
    <text evidence="2">The sequence shown here is derived from an EMBL/GenBank/DDBJ whole genome shotgun (WGS) entry which is preliminary data.</text>
</comment>
<evidence type="ECO:0000313" key="2">
    <source>
        <dbReference type="EMBL" id="PHT82142.1"/>
    </source>
</evidence>
<dbReference type="SUPFAM" id="SSF50249">
    <property type="entry name" value="Nucleic acid-binding proteins"/>
    <property type="match status" value="1"/>
</dbReference>
<evidence type="ECO:0000313" key="3">
    <source>
        <dbReference type="Proteomes" id="UP000222542"/>
    </source>
</evidence>
<dbReference type="Proteomes" id="UP000222542">
    <property type="component" value="Unassembled WGS sequence"/>
</dbReference>
<evidence type="ECO:0000256" key="1">
    <source>
        <dbReference type="SAM" id="MobiDB-lite"/>
    </source>
</evidence>
<proteinExistence type="predicted"/>
<keyword evidence="3" id="KW-1185">Reference proteome</keyword>
<dbReference type="Gramene" id="PHT82142">
    <property type="protein sequence ID" value="PHT82142"/>
    <property type="gene ID" value="T459_15157"/>
</dbReference>
<dbReference type="AlphaFoldDB" id="A0A2G2ZJH5"/>
<dbReference type="EMBL" id="AYRZ02000005">
    <property type="protein sequence ID" value="PHT82142.1"/>
    <property type="molecule type" value="Genomic_DNA"/>
</dbReference>
<sequence>MLSRANSQHSLSVFEELATKTVQLKTVKELLDSVQVGPLWIVAKIVNLKLKNNWSYLGYTKCQKSVDKVAKKYDTRYRVQIKVMDDTGVVSLLLWDNEAIILIGKSAFELKECPLEEPHFNVKEATDANKDSTYDNEMMSPKKIYTAKRGKPKNEGSVTEVNDDFDQLCSNKAKKVIKKEKNP</sequence>
<name>A0A2G2ZJH5_CAPAN</name>
<protein>
    <submittedName>
        <fullName evidence="2">Uncharacterized protein</fullName>
    </submittedName>
</protein>
<reference evidence="2 3" key="2">
    <citation type="journal article" date="2017" name="Genome Biol.">
        <title>New reference genome sequences of hot pepper reveal the massive evolution of plant disease-resistance genes by retroduplication.</title>
        <authorList>
            <person name="Kim S."/>
            <person name="Park J."/>
            <person name="Yeom S.I."/>
            <person name="Kim Y.M."/>
            <person name="Seo E."/>
            <person name="Kim K.T."/>
            <person name="Kim M.S."/>
            <person name="Lee J.M."/>
            <person name="Cheong K."/>
            <person name="Shin H.S."/>
            <person name="Kim S.B."/>
            <person name="Han K."/>
            <person name="Lee J."/>
            <person name="Park M."/>
            <person name="Lee H.A."/>
            <person name="Lee H.Y."/>
            <person name="Lee Y."/>
            <person name="Oh S."/>
            <person name="Lee J.H."/>
            <person name="Choi E."/>
            <person name="Choi E."/>
            <person name="Lee S.E."/>
            <person name="Jeon J."/>
            <person name="Kim H."/>
            <person name="Choi G."/>
            <person name="Song H."/>
            <person name="Lee J."/>
            <person name="Lee S.C."/>
            <person name="Kwon J.K."/>
            <person name="Lee H.Y."/>
            <person name="Koo N."/>
            <person name="Hong Y."/>
            <person name="Kim R.W."/>
            <person name="Kang W.H."/>
            <person name="Huh J.H."/>
            <person name="Kang B.C."/>
            <person name="Yang T.J."/>
            <person name="Lee Y.H."/>
            <person name="Bennetzen J.L."/>
            <person name="Choi D."/>
        </authorList>
    </citation>
    <scope>NUCLEOTIDE SEQUENCE [LARGE SCALE GENOMIC DNA]</scope>
    <source>
        <strain evidence="3">cv. CM334</strain>
    </source>
</reference>
<organism evidence="2 3">
    <name type="scientific">Capsicum annuum</name>
    <name type="common">Capsicum pepper</name>
    <dbReference type="NCBI Taxonomy" id="4072"/>
    <lineage>
        <taxon>Eukaryota</taxon>
        <taxon>Viridiplantae</taxon>
        <taxon>Streptophyta</taxon>
        <taxon>Embryophyta</taxon>
        <taxon>Tracheophyta</taxon>
        <taxon>Spermatophyta</taxon>
        <taxon>Magnoliopsida</taxon>
        <taxon>eudicotyledons</taxon>
        <taxon>Gunneridae</taxon>
        <taxon>Pentapetalae</taxon>
        <taxon>asterids</taxon>
        <taxon>lamiids</taxon>
        <taxon>Solanales</taxon>
        <taxon>Solanaceae</taxon>
        <taxon>Solanoideae</taxon>
        <taxon>Capsiceae</taxon>
        <taxon>Capsicum</taxon>
    </lineage>
</organism>
<dbReference type="Gene3D" id="2.40.50.140">
    <property type="entry name" value="Nucleic acid-binding proteins"/>
    <property type="match status" value="1"/>
</dbReference>
<reference evidence="2 3" key="1">
    <citation type="journal article" date="2014" name="Nat. Genet.">
        <title>Genome sequence of the hot pepper provides insights into the evolution of pungency in Capsicum species.</title>
        <authorList>
            <person name="Kim S."/>
            <person name="Park M."/>
            <person name="Yeom S.I."/>
            <person name="Kim Y.M."/>
            <person name="Lee J.M."/>
            <person name="Lee H.A."/>
            <person name="Seo E."/>
            <person name="Choi J."/>
            <person name="Cheong K."/>
            <person name="Kim K.T."/>
            <person name="Jung K."/>
            <person name="Lee G.W."/>
            <person name="Oh S.K."/>
            <person name="Bae C."/>
            <person name="Kim S.B."/>
            <person name="Lee H.Y."/>
            <person name="Kim S.Y."/>
            <person name="Kim M.S."/>
            <person name="Kang B.C."/>
            <person name="Jo Y.D."/>
            <person name="Yang H.B."/>
            <person name="Jeong H.J."/>
            <person name="Kang W.H."/>
            <person name="Kwon J.K."/>
            <person name="Shin C."/>
            <person name="Lim J.Y."/>
            <person name="Park J.H."/>
            <person name="Huh J.H."/>
            <person name="Kim J.S."/>
            <person name="Kim B.D."/>
            <person name="Cohen O."/>
            <person name="Paran I."/>
            <person name="Suh M.C."/>
            <person name="Lee S.B."/>
            <person name="Kim Y.K."/>
            <person name="Shin Y."/>
            <person name="Noh S.J."/>
            <person name="Park J."/>
            <person name="Seo Y.S."/>
            <person name="Kwon S.Y."/>
            <person name="Kim H.A."/>
            <person name="Park J.M."/>
            <person name="Kim H.J."/>
            <person name="Choi S.B."/>
            <person name="Bosland P.W."/>
            <person name="Reeves G."/>
            <person name="Jo S.H."/>
            <person name="Lee B.W."/>
            <person name="Cho H.T."/>
            <person name="Choi H.S."/>
            <person name="Lee M.S."/>
            <person name="Yu Y."/>
            <person name="Do Choi Y."/>
            <person name="Park B.S."/>
            <person name="van Deynze A."/>
            <person name="Ashrafi H."/>
            <person name="Hill T."/>
            <person name="Kim W.T."/>
            <person name="Pai H.S."/>
            <person name="Ahn H.K."/>
            <person name="Yeam I."/>
            <person name="Giovannoni J.J."/>
            <person name="Rose J.K."/>
            <person name="Sorensen I."/>
            <person name="Lee S.J."/>
            <person name="Kim R.W."/>
            <person name="Choi I.Y."/>
            <person name="Choi B.S."/>
            <person name="Lim J.S."/>
            <person name="Lee Y.H."/>
            <person name="Choi D."/>
        </authorList>
    </citation>
    <scope>NUCLEOTIDE SEQUENCE [LARGE SCALE GENOMIC DNA]</scope>
    <source>
        <strain evidence="3">cv. CM334</strain>
    </source>
</reference>
<feature type="region of interest" description="Disordered" evidence="1">
    <location>
        <begin position="141"/>
        <end position="162"/>
    </location>
</feature>
<accession>A0A2G2ZJH5</accession>
<gene>
    <name evidence="2" type="ORF">T459_15157</name>
</gene>
<dbReference type="InterPro" id="IPR012340">
    <property type="entry name" value="NA-bd_OB-fold"/>
</dbReference>